<proteinExistence type="predicted"/>
<dbReference type="EMBL" id="CZBY01000003">
    <property type="protein sequence ID" value="CUQ83056.1"/>
    <property type="molecule type" value="Genomic_DNA"/>
</dbReference>
<dbReference type="InterPro" id="IPR025233">
    <property type="entry name" value="DUF4176"/>
</dbReference>
<dbReference type="STRING" id="39492.ERS852540_00620"/>
<dbReference type="AlphaFoldDB" id="A0A174ZFV0"/>
<gene>
    <name evidence="1" type="ORF">ERS852540_00620</name>
</gene>
<dbReference type="Pfam" id="PF13780">
    <property type="entry name" value="DUF4176"/>
    <property type="match status" value="1"/>
</dbReference>
<evidence type="ECO:0000313" key="2">
    <source>
        <dbReference type="Proteomes" id="UP000095662"/>
    </source>
</evidence>
<organism evidence="1 2">
    <name type="scientific">[Eubacterium] siraeum</name>
    <dbReference type="NCBI Taxonomy" id="39492"/>
    <lineage>
        <taxon>Bacteria</taxon>
        <taxon>Bacillati</taxon>
        <taxon>Bacillota</taxon>
        <taxon>Clostridia</taxon>
        <taxon>Eubacteriales</taxon>
        <taxon>Oscillospiraceae</taxon>
        <taxon>Oscillospiraceae incertae sedis</taxon>
    </lineage>
</organism>
<evidence type="ECO:0000313" key="1">
    <source>
        <dbReference type="EMBL" id="CUQ83056.1"/>
    </source>
</evidence>
<accession>A0A174ZFV0</accession>
<reference evidence="1 2" key="1">
    <citation type="submission" date="2015-09" db="EMBL/GenBank/DDBJ databases">
        <authorList>
            <consortium name="Pathogen Informatics"/>
        </authorList>
    </citation>
    <scope>NUCLEOTIDE SEQUENCE [LARGE SCALE GENOMIC DNA]</scope>
    <source>
        <strain evidence="1 2">2789STDY5834928</strain>
    </source>
</reference>
<name>A0A174ZFV0_9FIRM</name>
<protein>
    <submittedName>
        <fullName evidence="1">Uncharacterized protein conserved in bacteria</fullName>
    </submittedName>
</protein>
<sequence>MELLPIGSVVQGKKLKFCIIGYSDINTDNGNVWGYYAVPCPTGFYNSMSIVFIPFDKEMKVVYDGYKTKESKAASDFISVIKDNLGDITNEQLVGELKRFKEEIDRKEKQL</sequence>
<dbReference type="Proteomes" id="UP000095662">
    <property type="component" value="Unassembled WGS sequence"/>
</dbReference>